<dbReference type="SUPFAM" id="SSF52440">
    <property type="entry name" value="PreATP-grasp domain"/>
    <property type="match status" value="1"/>
</dbReference>
<dbReference type="Gene3D" id="3.30.1490.20">
    <property type="entry name" value="ATP-grasp fold, A domain"/>
    <property type="match status" value="1"/>
</dbReference>
<dbReference type="AlphaFoldDB" id="A0A6M4MBU0"/>
<dbReference type="Pfam" id="PF02222">
    <property type="entry name" value="ATP-grasp"/>
    <property type="match status" value="1"/>
</dbReference>
<keyword evidence="3 4" id="KW-0067">ATP-binding</keyword>
<dbReference type="GO" id="GO:0005524">
    <property type="term" value="F:ATP binding"/>
    <property type="evidence" value="ECO:0007669"/>
    <property type="project" value="UniProtKB-UniRule"/>
</dbReference>
<proteinExistence type="inferred from homology"/>
<dbReference type="GO" id="GO:0005829">
    <property type="term" value="C:cytosol"/>
    <property type="evidence" value="ECO:0007669"/>
    <property type="project" value="TreeGrafter"/>
</dbReference>
<evidence type="ECO:0000256" key="1">
    <source>
        <dbReference type="ARBA" id="ARBA00022741"/>
    </source>
</evidence>
<dbReference type="PROSITE" id="PS50975">
    <property type="entry name" value="ATP_GRASP"/>
    <property type="match status" value="1"/>
</dbReference>
<reference evidence="8" key="1">
    <citation type="submission" date="2014-12" db="EMBL/GenBank/DDBJ databases">
        <title>Complete genome sequence of a multi-drug resistant Klebsiella pneumoniae.</title>
        <authorList>
            <person name="Hua X."/>
            <person name="Chen Q."/>
            <person name="Li X."/>
            <person name="Feng Y."/>
            <person name="Ruan Z."/>
            <person name="Yu Y."/>
        </authorList>
    </citation>
    <scope>NUCLEOTIDE SEQUENCE [LARGE SCALE GENOMIC DNA]</scope>
    <source>
        <strain evidence="8">5.12</strain>
    </source>
</reference>
<dbReference type="InterPro" id="IPR011054">
    <property type="entry name" value="Rudment_hybrid_motif"/>
</dbReference>
<sequence length="384" mass="42420">MRVLVYGSGQLAQMMYLAGCPLGIDVQAVDVNSDTIVHPVNKTLLESNLELAIESADALTVEFEHVPERLLEQAAKTSKLMPSIEAILVGADRVREKRLLDRLSVPNCLYQIVSDIEQLDECVAKLGDKLIIKASRDGYDGYGQWRMTDIAQLDELKKALSALDLNAVPLVVEKMLQFDRELSLIGVRGKKGEIKIYPLTENLHHQGQLHVSVAPALDISPALQSEAENIFTTLAEGMEYIGVLAVEMFQCGNTLLVNELAPRVHNSGHWTLSGSDTSQFENHLRAVAGLPLGDTVAKQPSAMVNIIGCCSFSRDLLSIPGCHLHWYGKSVRDKRKMGHINVTADSYISLGEKLEQLAQYLPLEYFPKLLKEAARLKQSYTTPC</sequence>
<accession>A0A6M4MBU0</accession>
<dbReference type="PANTHER" id="PTHR11609:SF5">
    <property type="entry name" value="PHOSPHORIBOSYLAMINOIMIDAZOLE CARBOXYLASE"/>
    <property type="match status" value="1"/>
</dbReference>
<comment type="catalytic activity">
    <reaction evidence="4 5">
        <text>5-amino-1-(5-phospho-beta-D-ribosyl)imidazole + hydrogencarbonate + ATP = 5-carboxyamino-1-(5-phospho-D-ribosyl)imidazole + ADP + phosphate + 2 H(+)</text>
        <dbReference type="Rhea" id="RHEA:19317"/>
        <dbReference type="ChEBI" id="CHEBI:15378"/>
        <dbReference type="ChEBI" id="CHEBI:17544"/>
        <dbReference type="ChEBI" id="CHEBI:30616"/>
        <dbReference type="ChEBI" id="CHEBI:43474"/>
        <dbReference type="ChEBI" id="CHEBI:58730"/>
        <dbReference type="ChEBI" id="CHEBI:137981"/>
        <dbReference type="ChEBI" id="CHEBI:456216"/>
        <dbReference type="EC" id="6.3.4.18"/>
    </reaction>
</comment>
<feature type="domain" description="ATP-grasp" evidence="6">
    <location>
        <begin position="97"/>
        <end position="288"/>
    </location>
</feature>
<feature type="binding site" evidence="4">
    <location>
        <position position="93"/>
    </location>
    <ligand>
        <name>ATP</name>
        <dbReference type="ChEBI" id="CHEBI:30616"/>
    </ligand>
</feature>
<dbReference type="RefSeq" id="WP_075608196.1">
    <property type="nucleotide sequence ID" value="NZ_CP052766.1"/>
</dbReference>
<dbReference type="Gene3D" id="3.40.50.20">
    <property type="match status" value="1"/>
</dbReference>
<comment type="function">
    <text evidence="5">Catalyzes the ATP-dependent conversion of 5-aminoimidazole ribonucleotide (AIR) and HCO(3)- to N5-carboxyaminoimidazole ribonucleotide (N5-CAIR).</text>
</comment>
<evidence type="ECO:0000256" key="5">
    <source>
        <dbReference type="RuleBase" id="RU361200"/>
    </source>
</evidence>
<dbReference type="SUPFAM" id="SSF51246">
    <property type="entry name" value="Rudiment single hybrid motif"/>
    <property type="match status" value="1"/>
</dbReference>
<comment type="similarity">
    <text evidence="4 5">Belongs to the PurK/PurT family.</text>
</comment>
<dbReference type="InterPro" id="IPR013815">
    <property type="entry name" value="ATP_grasp_subdomain_1"/>
</dbReference>
<evidence type="ECO:0000256" key="2">
    <source>
        <dbReference type="ARBA" id="ARBA00022755"/>
    </source>
</evidence>
<comment type="function">
    <text evidence="4">Catalyzes the ATP-dependent conversion of 5-aminoimidazole ribonucleotide (AIR) and HCO(3)(-) to N5-carboxyaminoimidazole ribonucleotide (N5-CAIR).</text>
</comment>
<evidence type="ECO:0000313" key="8">
    <source>
        <dbReference type="Proteomes" id="UP000219285"/>
    </source>
</evidence>
<gene>
    <name evidence="4 5" type="primary">purK</name>
    <name evidence="7" type="ORF">CA267_006770</name>
</gene>
<dbReference type="InterPro" id="IPR005875">
    <property type="entry name" value="PurK"/>
</dbReference>
<dbReference type="InterPro" id="IPR054350">
    <property type="entry name" value="PurT/PurK_preATP-grasp"/>
</dbReference>
<dbReference type="Pfam" id="PF17769">
    <property type="entry name" value="PurK_C"/>
    <property type="match status" value="1"/>
</dbReference>
<dbReference type="InterPro" id="IPR003135">
    <property type="entry name" value="ATP-grasp_carboxylate-amine"/>
</dbReference>
<dbReference type="InterPro" id="IPR040686">
    <property type="entry name" value="PurK_C"/>
</dbReference>
<feature type="binding site" evidence="4">
    <location>
        <position position="133"/>
    </location>
    <ligand>
        <name>ATP</name>
        <dbReference type="ChEBI" id="CHEBI:30616"/>
    </ligand>
</feature>
<feature type="binding site" evidence="4">
    <location>
        <begin position="258"/>
        <end position="259"/>
    </location>
    <ligand>
        <name>ATP</name>
        <dbReference type="ChEBI" id="CHEBI:30616"/>
    </ligand>
</feature>
<feature type="binding site" evidence="4">
    <location>
        <position position="181"/>
    </location>
    <ligand>
        <name>ATP</name>
        <dbReference type="ChEBI" id="CHEBI:30616"/>
    </ligand>
</feature>
<protein>
    <recommendedName>
        <fullName evidence="4 5">N5-carboxyaminoimidazole ribonucleotide synthase</fullName>
        <shortName evidence="4 5">N5-CAIR synthase</shortName>
        <ecNumber evidence="4 5">6.3.4.18</ecNumber>
    </recommendedName>
    <alternativeName>
        <fullName evidence="4 5">5-(carboxyamino)imidazole ribonucleotide synthetase</fullName>
    </alternativeName>
</protein>
<dbReference type="HAMAP" id="MF_01928">
    <property type="entry name" value="PurK"/>
    <property type="match status" value="1"/>
</dbReference>
<dbReference type="NCBIfam" id="TIGR01161">
    <property type="entry name" value="purK"/>
    <property type="match status" value="1"/>
</dbReference>
<evidence type="ECO:0000256" key="3">
    <source>
        <dbReference type="ARBA" id="ARBA00022840"/>
    </source>
</evidence>
<dbReference type="KEGG" id="apel:CA267_006770"/>
<feature type="binding site" evidence="4">
    <location>
        <begin position="138"/>
        <end position="144"/>
    </location>
    <ligand>
        <name>ATP</name>
        <dbReference type="ChEBI" id="CHEBI:30616"/>
    </ligand>
</feature>
<comment type="pathway">
    <text evidence="4 5">Purine metabolism; IMP biosynthesis via de novo pathway; 5-amino-1-(5-phospho-D-ribosyl)imidazole-4-carboxylate from 5-amino-1-(5-phospho-D-ribosyl)imidazole (N5-CAIR route): step 1/2.</text>
</comment>
<dbReference type="GO" id="GO:0034028">
    <property type="term" value="F:5-(carboxyamino)imidazole ribonucleotide synthase activity"/>
    <property type="evidence" value="ECO:0007669"/>
    <property type="project" value="UniProtKB-UniRule"/>
</dbReference>
<keyword evidence="2 4" id="KW-0658">Purine biosynthesis</keyword>
<comment type="subunit">
    <text evidence="4 5">Homodimer.</text>
</comment>
<dbReference type="GO" id="GO:0046872">
    <property type="term" value="F:metal ion binding"/>
    <property type="evidence" value="ECO:0007669"/>
    <property type="project" value="InterPro"/>
</dbReference>
<dbReference type="Proteomes" id="UP000219285">
    <property type="component" value="Chromosome"/>
</dbReference>
<evidence type="ECO:0000313" key="7">
    <source>
        <dbReference type="EMBL" id="QJR80497.1"/>
    </source>
</evidence>
<dbReference type="Gene3D" id="3.30.470.20">
    <property type="entry name" value="ATP-grasp fold, B domain"/>
    <property type="match status" value="1"/>
</dbReference>
<feature type="binding site" evidence="4">
    <location>
        <position position="204"/>
    </location>
    <ligand>
        <name>ATP</name>
        <dbReference type="ChEBI" id="CHEBI:30616"/>
    </ligand>
</feature>
<dbReference type="InterPro" id="IPR016185">
    <property type="entry name" value="PreATP-grasp_dom_sf"/>
</dbReference>
<keyword evidence="8" id="KW-1185">Reference proteome</keyword>
<reference evidence="7 8" key="2">
    <citation type="submission" date="2020-04" db="EMBL/GenBank/DDBJ databases">
        <title>Complete genome sequence of Alteromonas pelagimontana 5.12T.</title>
        <authorList>
            <person name="Sinha R.K."/>
            <person name="Krishnan K.P."/>
            <person name="Kurian J.P."/>
        </authorList>
    </citation>
    <scope>NUCLEOTIDE SEQUENCE [LARGE SCALE GENOMIC DNA]</scope>
    <source>
        <strain evidence="7 8">5.12</strain>
    </source>
</reference>
<dbReference type="GO" id="GO:0006189">
    <property type="term" value="P:'de novo' IMP biosynthetic process"/>
    <property type="evidence" value="ECO:0007669"/>
    <property type="project" value="UniProtKB-UniRule"/>
</dbReference>
<dbReference type="SUPFAM" id="SSF56059">
    <property type="entry name" value="Glutathione synthetase ATP-binding domain-like"/>
    <property type="match status" value="1"/>
</dbReference>
<name>A0A6M4MBU0_9ALTE</name>
<evidence type="ECO:0000259" key="6">
    <source>
        <dbReference type="PROSITE" id="PS50975"/>
    </source>
</evidence>
<feature type="binding site" evidence="4">
    <location>
        <begin position="173"/>
        <end position="176"/>
    </location>
    <ligand>
        <name>ATP</name>
        <dbReference type="ChEBI" id="CHEBI:30616"/>
    </ligand>
</feature>
<organism evidence="7 8">
    <name type="scientific">Alteromonas pelagimontana</name>
    <dbReference type="NCBI Taxonomy" id="1858656"/>
    <lineage>
        <taxon>Bacteria</taxon>
        <taxon>Pseudomonadati</taxon>
        <taxon>Pseudomonadota</taxon>
        <taxon>Gammaproteobacteria</taxon>
        <taxon>Alteromonadales</taxon>
        <taxon>Alteromonadaceae</taxon>
        <taxon>Alteromonas/Salinimonas group</taxon>
        <taxon>Alteromonas</taxon>
    </lineage>
</organism>
<dbReference type="InterPro" id="IPR011761">
    <property type="entry name" value="ATP-grasp"/>
</dbReference>
<dbReference type="EC" id="6.3.4.18" evidence="4 5"/>
<dbReference type="NCBIfam" id="NF004679">
    <property type="entry name" value="PRK06019.1-5"/>
    <property type="match status" value="1"/>
</dbReference>
<keyword evidence="1 4" id="KW-0547">Nucleotide-binding</keyword>
<dbReference type="OrthoDB" id="9804625at2"/>
<keyword evidence="4 5" id="KW-0436">Ligase</keyword>
<evidence type="ECO:0000256" key="4">
    <source>
        <dbReference type="HAMAP-Rule" id="MF_01928"/>
    </source>
</evidence>
<dbReference type="Pfam" id="PF22660">
    <property type="entry name" value="RS_preATP-grasp-like"/>
    <property type="match status" value="1"/>
</dbReference>
<dbReference type="PANTHER" id="PTHR11609">
    <property type="entry name" value="PURINE BIOSYNTHESIS PROTEIN 6/7, PUR6/7"/>
    <property type="match status" value="1"/>
</dbReference>
<dbReference type="UniPathway" id="UPA00074">
    <property type="reaction ID" value="UER00942"/>
</dbReference>
<dbReference type="GO" id="GO:0004638">
    <property type="term" value="F:phosphoribosylaminoimidazole carboxylase activity"/>
    <property type="evidence" value="ECO:0007669"/>
    <property type="project" value="InterPro"/>
</dbReference>
<dbReference type="EMBL" id="CP052766">
    <property type="protein sequence ID" value="QJR80497.1"/>
    <property type="molecule type" value="Genomic_DNA"/>
</dbReference>